<protein>
    <submittedName>
        <fullName evidence="1">Uncharacterized protein</fullName>
    </submittedName>
</protein>
<proteinExistence type="predicted"/>
<accession>A0A1R3L2N4</accession>
<evidence type="ECO:0000313" key="1">
    <source>
        <dbReference type="EMBL" id="OMP13623.1"/>
    </source>
</evidence>
<keyword evidence="2" id="KW-1185">Reference proteome</keyword>
<gene>
    <name evidence="1" type="ORF">COLO4_01279</name>
</gene>
<reference evidence="2" key="1">
    <citation type="submission" date="2013-09" db="EMBL/GenBank/DDBJ databases">
        <title>Corchorus olitorius genome sequencing.</title>
        <authorList>
            <person name="Alam M."/>
            <person name="Haque M.S."/>
            <person name="Islam M.S."/>
            <person name="Emdad E.M."/>
            <person name="Islam M.M."/>
            <person name="Ahmed B."/>
            <person name="Halim A."/>
            <person name="Hossen Q.M.M."/>
            <person name="Hossain M.Z."/>
            <person name="Ahmed R."/>
            <person name="Khan M.M."/>
            <person name="Islam R."/>
            <person name="Rashid M.M."/>
            <person name="Khan S.A."/>
            <person name="Rahman M.S."/>
            <person name="Alam M."/>
            <person name="Yahiya A.S."/>
            <person name="Khan M.S."/>
            <person name="Azam M.S."/>
            <person name="Haque T."/>
            <person name="Lashkar M.Z.H."/>
            <person name="Akhand A.I."/>
            <person name="Morshed G."/>
            <person name="Roy S."/>
            <person name="Uddin K.S."/>
            <person name="Rabeya T."/>
            <person name="Hossain A.S."/>
            <person name="Chowdhury A."/>
            <person name="Snigdha A.R."/>
            <person name="Mortoza M.S."/>
            <person name="Matin S.A."/>
            <person name="Hoque S.M.E."/>
            <person name="Islam M.K."/>
            <person name="Roy D.K."/>
            <person name="Haider R."/>
            <person name="Moosa M.M."/>
            <person name="Elias S.M."/>
            <person name="Hasan A.M."/>
            <person name="Jahan S."/>
            <person name="Shafiuddin M."/>
            <person name="Mahmood N."/>
            <person name="Shommy N.S."/>
        </authorList>
    </citation>
    <scope>NUCLEOTIDE SEQUENCE [LARGE SCALE GENOMIC DNA]</scope>
    <source>
        <strain evidence="2">cv. O-4</strain>
    </source>
</reference>
<comment type="caution">
    <text evidence="1">The sequence shown here is derived from an EMBL/GenBank/DDBJ whole genome shotgun (WGS) entry which is preliminary data.</text>
</comment>
<dbReference type="AlphaFoldDB" id="A0A1R3L2N4"/>
<evidence type="ECO:0000313" key="2">
    <source>
        <dbReference type="Proteomes" id="UP000187203"/>
    </source>
</evidence>
<dbReference type="EMBL" id="AWUE01003718">
    <property type="protein sequence ID" value="OMP13623.1"/>
    <property type="molecule type" value="Genomic_DNA"/>
</dbReference>
<name>A0A1R3L2N4_9ROSI</name>
<dbReference type="Proteomes" id="UP000187203">
    <property type="component" value="Unassembled WGS sequence"/>
</dbReference>
<organism evidence="1 2">
    <name type="scientific">Corchorus olitorius</name>
    <dbReference type="NCBI Taxonomy" id="93759"/>
    <lineage>
        <taxon>Eukaryota</taxon>
        <taxon>Viridiplantae</taxon>
        <taxon>Streptophyta</taxon>
        <taxon>Embryophyta</taxon>
        <taxon>Tracheophyta</taxon>
        <taxon>Spermatophyta</taxon>
        <taxon>Magnoliopsida</taxon>
        <taxon>eudicotyledons</taxon>
        <taxon>Gunneridae</taxon>
        <taxon>Pentapetalae</taxon>
        <taxon>rosids</taxon>
        <taxon>malvids</taxon>
        <taxon>Malvales</taxon>
        <taxon>Malvaceae</taxon>
        <taxon>Grewioideae</taxon>
        <taxon>Apeibeae</taxon>
        <taxon>Corchorus</taxon>
    </lineage>
</organism>
<sequence length="409" mass="46961">MERNLVHTVQGDVDKTRNTPFHHHRTAHQVPHQAADGTEAGQRHQRAVIFIHVGFERLAFALGEDVFQRSRRHLVRRLRARRHESAARQRAGGAVADGVNIVVQRGLQRLFDHQLINAVGLQPANLFHEVWRFNTGRPHHQIGFDEFAPFGIQTVGCCAGDHGLRQYAHAKLAQLLMRRCGDARWQRRQNTLAGFHQRDVERAAVETFIAVAVQLFHCVIQFCRQLDAGRAAADNGDIDFLQLPFAGREAQEQVEHLIVETTRLMRVVEEDAVIFHAWRAEIVRGAAQRHHQTVIRQFALRYQQPTLRVADLSQFNGFSVAINLRQRTQLELETVVARMRQIAERINTFIHRTGRHFMQQRFPQMAVVTIDQDDLRLFFAAEFMAELRCQLQPSGTATDDDDFFHACSQ</sequence>